<keyword evidence="4" id="KW-1185">Reference proteome</keyword>
<evidence type="ECO:0000256" key="1">
    <source>
        <dbReference type="SAM" id="MobiDB-lite"/>
    </source>
</evidence>
<comment type="caution">
    <text evidence="3">The sequence shown here is derived from an EMBL/GenBank/DDBJ whole genome shotgun (WGS) entry which is preliminary data.</text>
</comment>
<organism evidence="3 4">
    <name type="scientific">Streptomyces lunalinharesii</name>
    <dbReference type="NCBI Taxonomy" id="333384"/>
    <lineage>
        <taxon>Bacteria</taxon>
        <taxon>Bacillati</taxon>
        <taxon>Actinomycetota</taxon>
        <taxon>Actinomycetes</taxon>
        <taxon>Kitasatosporales</taxon>
        <taxon>Streptomycetaceae</taxon>
        <taxon>Streptomyces</taxon>
    </lineage>
</organism>
<feature type="region of interest" description="Disordered" evidence="1">
    <location>
        <begin position="214"/>
        <end position="248"/>
    </location>
</feature>
<evidence type="ECO:0000259" key="2">
    <source>
        <dbReference type="PROSITE" id="PS50943"/>
    </source>
</evidence>
<accession>A0ABN3SHU6</accession>
<dbReference type="InterPro" id="IPR010982">
    <property type="entry name" value="Lambda_DNA-bd_dom_sf"/>
</dbReference>
<name>A0ABN3SHU6_9ACTN</name>
<sequence>MAFTSVSRREIYCDQSYCVVMTQRRLHPGYDEDDVPEWADQVMATVAGEVRRRRKELGMSAQDLADACEEIGYPIPRNVIANMESGRRATLPLVEVMVLAKALHTYPICLLYPLGYVEEVQRLPLRHSEPTWEAMHWFTGDRPDDFGMEAEMLRNYRAHASHQRAAIAAIAGEKHERWRFEKAANPTEREEALLAHEEYAERAAHAKERLRSARAFIREDGGTPPTLPPELADLDTPETPNTTEENEF</sequence>
<gene>
    <name evidence="3" type="ORF">GCM10009864_55430</name>
</gene>
<dbReference type="SUPFAM" id="SSF47413">
    <property type="entry name" value="lambda repressor-like DNA-binding domains"/>
    <property type="match status" value="1"/>
</dbReference>
<reference evidence="3 4" key="1">
    <citation type="journal article" date="2019" name="Int. J. Syst. Evol. Microbiol.">
        <title>The Global Catalogue of Microorganisms (GCM) 10K type strain sequencing project: providing services to taxonomists for standard genome sequencing and annotation.</title>
        <authorList>
            <consortium name="The Broad Institute Genomics Platform"/>
            <consortium name="The Broad Institute Genome Sequencing Center for Infectious Disease"/>
            <person name="Wu L."/>
            <person name="Ma J."/>
        </authorList>
    </citation>
    <scope>NUCLEOTIDE SEQUENCE [LARGE SCALE GENOMIC DNA]</scope>
    <source>
        <strain evidence="3 4">JCM 16374</strain>
    </source>
</reference>
<dbReference type="CDD" id="cd00093">
    <property type="entry name" value="HTH_XRE"/>
    <property type="match status" value="1"/>
</dbReference>
<evidence type="ECO:0000313" key="3">
    <source>
        <dbReference type="EMBL" id="GAA2676843.1"/>
    </source>
</evidence>
<proteinExistence type="predicted"/>
<feature type="compositionally biased region" description="Low complexity" evidence="1">
    <location>
        <begin position="237"/>
        <end position="248"/>
    </location>
</feature>
<feature type="domain" description="HTH cro/C1-type" evidence="2">
    <location>
        <begin position="50"/>
        <end position="111"/>
    </location>
</feature>
<protein>
    <recommendedName>
        <fullName evidence="2">HTH cro/C1-type domain-containing protein</fullName>
    </recommendedName>
</protein>
<dbReference type="Proteomes" id="UP001500994">
    <property type="component" value="Unassembled WGS sequence"/>
</dbReference>
<evidence type="ECO:0000313" key="4">
    <source>
        <dbReference type="Proteomes" id="UP001500994"/>
    </source>
</evidence>
<dbReference type="Gene3D" id="1.10.260.40">
    <property type="entry name" value="lambda repressor-like DNA-binding domains"/>
    <property type="match status" value="1"/>
</dbReference>
<dbReference type="PROSITE" id="PS50943">
    <property type="entry name" value="HTH_CROC1"/>
    <property type="match status" value="1"/>
</dbReference>
<dbReference type="EMBL" id="BAAARK010000021">
    <property type="protein sequence ID" value="GAA2676843.1"/>
    <property type="molecule type" value="Genomic_DNA"/>
</dbReference>
<dbReference type="InterPro" id="IPR001387">
    <property type="entry name" value="Cro/C1-type_HTH"/>
</dbReference>